<dbReference type="Proteomes" id="UP000006038">
    <property type="component" value="Chromosome 6"/>
</dbReference>
<reference evidence="1" key="2">
    <citation type="submission" date="2013-04" db="UniProtKB">
        <authorList>
            <consortium name="EnsemblPlants"/>
        </authorList>
    </citation>
    <scope>IDENTIFICATION</scope>
</reference>
<evidence type="ECO:0000313" key="1">
    <source>
        <dbReference type="EnsemblPlants" id="OB06G18740.1"/>
    </source>
</evidence>
<name>J3MCY0_ORYBR</name>
<reference evidence="1" key="1">
    <citation type="journal article" date="2013" name="Nat. Commun.">
        <title>Whole-genome sequencing of Oryza brachyantha reveals mechanisms underlying Oryza genome evolution.</title>
        <authorList>
            <person name="Chen J."/>
            <person name="Huang Q."/>
            <person name="Gao D."/>
            <person name="Wang J."/>
            <person name="Lang Y."/>
            <person name="Liu T."/>
            <person name="Li B."/>
            <person name="Bai Z."/>
            <person name="Luis Goicoechea J."/>
            <person name="Liang C."/>
            <person name="Chen C."/>
            <person name="Zhang W."/>
            <person name="Sun S."/>
            <person name="Liao Y."/>
            <person name="Zhang X."/>
            <person name="Yang L."/>
            <person name="Song C."/>
            <person name="Wang M."/>
            <person name="Shi J."/>
            <person name="Liu G."/>
            <person name="Liu J."/>
            <person name="Zhou H."/>
            <person name="Zhou W."/>
            <person name="Yu Q."/>
            <person name="An N."/>
            <person name="Chen Y."/>
            <person name="Cai Q."/>
            <person name="Wang B."/>
            <person name="Liu B."/>
            <person name="Min J."/>
            <person name="Huang Y."/>
            <person name="Wu H."/>
            <person name="Li Z."/>
            <person name="Zhang Y."/>
            <person name="Yin Y."/>
            <person name="Song W."/>
            <person name="Jiang J."/>
            <person name="Jackson S.A."/>
            <person name="Wing R.A."/>
            <person name="Wang J."/>
            <person name="Chen M."/>
        </authorList>
    </citation>
    <scope>NUCLEOTIDE SEQUENCE [LARGE SCALE GENOMIC DNA]</scope>
    <source>
        <strain evidence="1">cv. IRGC 101232</strain>
    </source>
</reference>
<accession>J3MCY0</accession>
<keyword evidence="2" id="KW-1185">Reference proteome</keyword>
<organism evidence="1">
    <name type="scientific">Oryza brachyantha</name>
    <name type="common">malo sina</name>
    <dbReference type="NCBI Taxonomy" id="4533"/>
    <lineage>
        <taxon>Eukaryota</taxon>
        <taxon>Viridiplantae</taxon>
        <taxon>Streptophyta</taxon>
        <taxon>Embryophyta</taxon>
        <taxon>Tracheophyta</taxon>
        <taxon>Spermatophyta</taxon>
        <taxon>Magnoliopsida</taxon>
        <taxon>Liliopsida</taxon>
        <taxon>Poales</taxon>
        <taxon>Poaceae</taxon>
        <taxon>BOP clade</taxon>
        <taxon>Oryzoideae</taxon>
        <taxon>Oryzeae</taxon>
        <taxon>Oryzinae</taxon>
        <taxon>Oryza</taxon>
    </lineage>
</organism>
<protein>
    <submittedName>
        <fullName evidence="1">Uncharacterized protein</fullName>
    </submittedName>
</protein>
<sequence length="50" mass="5463">MVATRATSTTSRRLGCCLLLVVIATIDTPSNLTRIQKRLNSGSYLVQLLL</sequence>
<dbReference type="AlphaFoldDB" id="J3MCY0"/>
<dbReference type="EnsemblPlants" id="OB06G18740.1">
    <property type="protein sequence ID" value="OB06G18740.1"/>
    <property type="gene ID" value="OB06G18740"/>
</dbReference>
<dbReference type="Gramene" id="OB06G18740.1">
    <property type="protein sequence ID" value="OB06G18740.1"/>
    <property type="gene ID" value="OB06G18740"/>
</dbReference>
<proteinExistence type="predicted"/>
<evidence type="ECO:0000313" key="2">
    <source>
        <dbReference type="Proteomes" id="UP000006038"/>
    </source>
</evidence>
<dbReference type="HOGENOM" id="CLU_3127530_0_0_1"/>